<dbReference type="RefSeq" id="WP_096892779.1">
    <property type="nucleotide sequence ID" value="NZ_BAOS01000004.1"/>
</dbReference>
<comment type="function">
    <text evidence="7">This enzyme is involved in nucleotide metabolism: it produces dUMP, the immediate precursor of thymidine nucleotides and it decreases the intracellular concentration of dUTP so that uracil cannot be incorporated into DNA.</text>
</comment>
<dbReference type="InterPro" id="IPR036157">
    <property type="entry name" value="dUTPase-like_sf"/>
</dbReference>
<dbReference type="GO" id="GO:0000287">
    <property type="term" value="F:magnesium ion binding"/>
    <property type="evidence" value="ECO:0007669"/>
    <property type="project" value="UniProtKB-UniRule"/>
</dbReference>
<dbReference type="CDD" id="cd07557">
    <property type="entry name" value="trimeric_dUTPase"/>
    <property type="match status" value="1"/>
</dbReference>
<dbReference type="Proteomes" id="UP000218542">
    <property type="component" value="Unassembled WGS sequence"/>
</dbReference>
<comment type="pathway">
    <text evidence="7">Pyrimidine metabolism; dUMP biosynthesis; dUMP from dCTP (dUTP route): step 2/2.</text>
</comment>
<evidence type="ECO:0000256" key="5">
    <source>
        <dbReference type="ARBA" id="ARBA00023080"/>
    </source>
</evidence>
<keyword evidence="10" id="KW-1185">Reference proteome</keyword>
<dbReference type="GO" id="GO:0004170">
    <property type="term" value="F:dUTP diphosphatase activity"/>
    <property type="evidence" value="ECO:0007669"/>
    <property type="project" value="UniProtKB-UniRule"/>
</dbReference>
<feature type="binding site" evidence="7">
    <location>
        <begin position="69"/>
        <end position="71"/>
    </location>
    <ligand>
        <name>substrate</name>
    </ligand>
</feature>
<reference evidence="10" key="1">
    <citation type="journal article" date="2017" name="Environ. Microbiol. Rep.">
        <title>Genetic Diversity of Marine Anaerobic Ammonium-Oxidizing Bacteria as Revealed by Genomic and Proteomic Analyses of 'Candidatus Scalindua japonica'.</title>
        <authorList>
            <person name="Oshiki M."/>
            <person name="Mizuto K."/>
            <person name="Kimura Z."/>
            <person name="Kindaichi T."/>
            <person name="Satoh H."/>
            <person name="Okabe S."/>
        </authorList>
    </citation>
    <scope>NUCLEOTIDE SEQUENCE [LARGE SCALE GENOMIC DNA]</scope>
    <source>
        <strain evidence="10">husup-a2</strain>
    </source>
</reference>
<dbReference type="Pfam" id="PF00692">
    <property type="entry name" value="dUTPase"/>
    <property type="match status" value="1"/>
</dbReference>
<evidence type="ECO:0000256" key="4">
    <source>
        <dbReference type="ARBA" id="ARBA00022842"/>
    </source>
</evidence>
<dbReference type="InterPro" id="IPR008181">
    <property type="entry name" value="dUTPase"/>
</dbReference>
<protein>
    <recommendedName>
        <fullName evidence="7">Deoxyuridine 5'-triphosphate nucleotidohydrolase</fullName>
        <shortName evidence="7">dUTPase</shortName>
        <ecNumber evidence="7">3.6.1.23</ecNumber>
    </recommendedName>
    <alternativeName>
        <fullName evidence="7">dUTP pyrophosphatase</fullName>
    </alternativeName>
</protein>
<accession>A0A286TUS3</accession>
<evidence type="ECO:0000256" key="2">
    <source>
        <dbReference type="ARBA" id="ARBA00022723"/>
    </source>
</evidence>
<gene>
    <name evidence="7" type="primary">dut</name>
    <name evidence="9" type="ORF">SCALIN_C04_0130</name>
</gene>
<evidence type="ECO:0000256" key="3">
    <source>
        <dbReference type="ARBA" id="ARBA00022801"/>
    </source>
</evidence>
<dbReference type="InterPro" id="IPR033704">
    <property type="entry name" value="dUTPase_trimeric"/>
</dbReference>
<dbReference type="FunFam" id="2.70.40.10:FF:000002">
    <property type="entry name" value="dUTP diphosphatase"/>
    <property type="match status" value="1"/>
</dbReference>
<dbReference type="NCBIfam" id="TIGR00576">
    <property type="entry name" value="dut"/>
    <property type="match status" value="1"/>
</dbReference>
<evidence type="ECO:0000313" key="9">
    <source>
        <dbReference type="EMBL" id="GAX59642.1"/>
    </source>
</evidence>
<feature type="domain" description="dUTPase-like" evidence="8">
    <location>
        <begin position="18"/>
        <end position="148"/>
    </location>
</feature>
<dbReference type="EC" id="3.6.1.23" evidence="7"/>
<comment type="caution">
    <text evidence="9">The sequence shown here is derived from an EMBL/GenBank/DDBJ whole genome shotgun (WGS) entry which is preliminary data.</text>
</comment>
<evidence type="ECO:0000259" key="8">
    <source>
        <dbReference type="Pfam" id="PF00692"/>
    </source>
</evidence>
<dbReference type="PANTHER" id="PTHR11241:SF0">
    <property type="entry name" value="DEOXYURIDINE 5'-TRIPHOSPHATE NUCLEOTIDOHYDROLASE"/>
    <property type="match status" value="1"/>
</dbReference>
<comment type="caution">
    <text evidence="7">Lacks conserved residue(s) required for the propagation of feature annotation.</text>
</comment>
<feature type="binding site" evidence="7">
    <location>
        <begin position="86"/>
        <end position="88"/>
    </location>
    <ligand>
        <name>substrate</name>
    </ligand>
</feature>
<evidence type="ECO:0000256" key="6">
    <source>
        <dbReference type="ARBA" id="ARBA00047686"/>
    </source>
</evidence>
<organism evidence="9 10">
    <name type="scientific">Candidatus Scalindua japonica</name>
    <dbReference type="NCBI Taxonomy" id="1284222"/>
    <lineage>
        <taxon>Bacteria</taxon>
        <taxon>Pseudomonadati</taxon>
        <taxon>Planctomycetota</taxon>
        <taxon>Candidatus Brocadiia</taxon>
        <taxon>Candidatus Brocadiales</taxon>
        <taxon>Candidatus Scalinduaceae</taxon>
        <taxon>Candidatus Scalindua</taxon>
    </lineage>
</organism>
<evidence type="ECO:0000313" key="10">
    <source>
        <dbReference type="Proteomes" id="UP000218542"/>
    </source>
</evidence>
<sequence>MQKINLKIKRKNGCEDLPLPGYMSQAASGMDLYAAVEEQTIVEINEIKLIPTGIFIALPFGYEAQVRPRSGLALKYGITLVNSPGTIDSDYRGEIGIILCNQGKESFIIERGMRIAQLVVQPVIHAKLEEVDDLDETLRGEGGFGHTGH</sequence>
<dbReference type="NCBIfam" id="NF001862">
    <property type="entry name" value="PRK00601.1"/>
    <property type="match status" value="1"/>
</dbReference>
<comment type="cofactor">
    <cofactor evidence="7">
        <name>Mg(2+)</name>
        <dbReference type="ChEBI" id="CHEBI:18420"/>
    </cofactor>
</comment>
<dbReference type="AlphaFoldDB" id="A0A286TUS3"/>
<dbReference type="SUPFAM" id="SSF51283">
    <property type="entry name" value="dUTPase-like"/>
    <property type="match status" value="1"/>
</dbReference>
<dbReference type="UniPathway" id="UPA00610">
    <property type="reaction ID" value="UER00666"/>
</dbReference>
<keyword evidence="2 7" id="KW-0479">Metal-binding</keyword>
<dbReference type="OrthoDB" id="9809956at2"/>
<dbReference type="HAMAP" id="MF_00116">
    <property type="entry name" value="dUTPase_bact"/>
    <property type="match status" value="1"/>
</dbReference>
<feature type="binding site" evidence="7">
    <location>
        <position position="82"/>
    </location>
    <ligand>
        <name>substrate</name>
    </ligand>
</feature>
<dbReference type="Gene3D" id="2.70.40.10">
    <property type="match status" value="1"/>
</dbReference>
<evidence type="ECO:0000256" key="7">
    <source>
        <dbReference type="HAMAP-Rule" id="MF_00116"/>
    </source>
</evidence>
<keyword evidence="3 7" id="KW-0378">Hydrolase</keyword>
<dbReference type="InterPro" id="IPR029054">
    <property type="entry name" value="dUTPase-like"/>
</dbReference>
<evidence type="ECO:0000256" key="1">
    <source>
        <dbReference type="ARBA" id="ARBA00006581"/>
    </source>
</evidence>
<name>A0A286TUS3_9BACT</name>
<dbReference type="PANTHER" id="PTHR11241">
    <property type="entry name" value="DEOXYURIDINE 5'-TRIPHOSPHATE NUCLEOTIDOHYDROLASE"/>
    <property type="match status" value="1"/>
</dbReference>
<comment type="similarity">
    <text evidence="1 7">Belongs to the dUTPase family.</text>
</comment>
<dbReference type="EMBL" id="BAOS01000004">
    <property type="protein sequence ID" value="GAX59642.1"/>
    <property type="molecule type" value="Genomic_DNA"/>
</dbReference>
<dbReference type="GO" id="GO:0006226">
    <property type="term" value="P:dUMP biosynthetic process"/>
    <property type="evidence" value="ECO:0007669"/>
    <property type="project" value="UniProtKB-UniRule"/>
</dbReference>
<keyword evidence="5 7" id="KW-0546">Nucleotide metabolism</keyword>
<comment type="catalytic activity">
    <reaction evidence="6 7">
        <text>dUTP + H2O = dUMP + diphosphate + H(+)</text>
        <dbReference type="Rhea" id="RHEA:10248"/>
        <dbReference type="ChEBI" id="CHEBI:15377"/>
        <dbReference type="ChEBI" id="CHEBI:15378"/>
        <dbReference type="ChEBI" id="CHEBI:33019"/>
        <dbReference type="ChEBI" id="CHEBI:61555"/>
        <dbReference type="ChEBI" id="CHEBI:246422"/>
        <dbReference type="EC" id="3.6.1.23"/>
    </reaction>
</comment>
<dbReference type="GO" id="GO:0046081">
    <property type="term" value="P:dUTP catabolic process"/>
    <property type="evidence" value="ECO:0007669"/>
    <property type="project" value="InterPro"/>
</dbReference>
<proteinExistence type="inferred from homology"/>
<keyword evidence="4 7" id="KW-0460">Magnesium</keyword>